<dbReference type="PRINTS" id="PR00344">
    <property type="entry name" value="BCTRLSENSOR"/>
</dbReference>
<comment type="catalytic activity">
    <reaction evidence="1">
        <text>ATP + protein L-histidine = ADP + protein N-phospho-L-histidine.</text>
        <dbReference type="EC" id="2.7.13.3"/>
    </reaction>
</comment>
<reference evidence="6" key="1">
    <citation type="journal article" date="2020" name="mSystems">
        <title>Genome- and Community-Level Interaction Insights into Carbon Utilization and Element Cycling Functions of Hydrothermarchaeota in Hydrothermal Sediment.</title>
        <authorList>
            <person name="Zhou Z."/>
            <person name="Liu Y."/>
            <person name="Xu W."/>
            <person name="Pan J."/>
            <person name="Luo Z.H."/>
            <person name="Li M."/>
        </authorList>
    </citation>
    <scope>NUCLEOTIDE SEQUENCE [LARGE SCALE GENOMIC DNA]</scope>
    <source>
        <strain evidence="6">SpSt-1235</strain>
    </source>
</reference>
<evidence type="ECO:0000256" key="2">
    <source>
        <dbReference type="ARBA" id="ARBA00012438"/>
    </source>
</evidence>
<evidence type="ECO:0000259" key="5">
    <source>
        <dbReference type="Pfam" id="PF02518"/>
    </source>
</evidence>
<dbReference type="Gene3D" id="3.30.565.10">
    <property type="entry name" value="Histidine kinase-like ATPase, C-terminal domain"/>
    <property type="match status" value="1"/>
</dbReference>
<dbReference type="InterPro" id="IPR050351">
    <property type="entry name" value="BphY/WalK/GraS-like"/>
</dbReference>
<dbReference type="GO" id="GO:0007234">
    <property type="term" value="P:osmosensory signaling via phosphorelay pathway"/>
    <property type="evidence" value="ECO:0007669"/>
    <property type="project" value="TreeGrafter"/>
</dbReference>
<dbReference type="GO" id="GO:0000156">
    <property type="term" value="F:phosphorelay response regulator activity"/>
    <property type="evidence" value="ECO:0007669"/>
    <property type="project" value="TreeGrafter"/>
</dbReference>
<keyword evidence="3" id="KW-0808">Transferase</keyword>
<dbReference type="AlphaFoldDB" id="A0A7C2RLL7"/>
<dbReference type="SUPFAM" id="SSF55874">
    <property type="entry name" value="ATPase domain of HSP90 chaperone/DNA topoisomerase II/histidine kinase"/>
    <property type="match status" value="1"/>
</dbReference>
<dbReference type="Proteomes" id="UP000885753">
    <property type="component" value="Unassembled WGS sequence"/>
</dbReference>
<comment type="caution">
    <text evidence="6">The sequence shown here is derived from an EMBL/GenBank/DDBJ whole genome shotgun (WGS) entry which is preliminary data.</text>
</comment>
<accession>A0A7C2RLL7</accession>
<proteinExistence type="predicted"/>
<dbReference type="InterPro" id="IPR004358">
    <property type="entry name" value="Sig_transdc_His_kin-like_C"/>
</dbReference>
<organism evidence="6">
    <name type="scientific">Salinimicrobium catena</name>
    <dbReference type="NCBI Taxonomy" id="390640"/>
    <lineage>
        <taxon>Bacteria</taxon>
        <taxon>Pseudomonadati</taxon>
        <taxon>Bacteroidota</taxon>
        <taxon>Flavobacteriia</taxon>
        <taxon>Flavobacteriales</taxon>
        <taxon>Flavobacteriaceae</taxon>
        <taxon>Salinimicrobium</taxon>
    </lineage>
</organism>
<sequence length="67" mass="7420">NMDYRDKLFGVFQRLHGAQEFEGIGIGLAIVKRIVNRHGGEIWAEGKVNEGATFYFTLKNGTYGTAG</sequence>
<feature type="domain" description="Histidine kinase/HSP90-like ATPase" evidence="5">
    <location>
        <begin position="3"/>
        <end position="59"/>
    </location>
</feature>
<keyword evidence="4" id="KW-0418">Kinase</keyword>
<dbReference type="InterPro" id="IPR003594">
    <property type="entry name" value="HATPase_dom"/>
</dbReference>
<protein>
    <recommendedName>
        <fullName evidence="2">histidine kinase</fullName>
        <ecNumber evidence="2">2.7.13.3</ecNumber>
    </recommendedName>
</protein>
<name>A0A7C2RLL7_9FLAO</name>
<feature type="non-terminal residue" evidence="6">
    <location>
        <position position="1"/>
    </location>
</feature>
<evidence type="ECO:0000256" key="4">
    <source>
        <dbReference type="ARBA" id="ARBA00022777"/>
    </source>
</evidence>
<evidence type="ECO:0000256" key="3">
    <source>
        <dbReference type="ARBA" id="ARBA00022679"/>
    </source>
</evidence>
<gene>
    <name evidence="6" type="ORF">ENO10_00775</name>
</gene>
<dbReference type="InterPro" id="IPR036890">
    <property type="entry name" value="HATPase_C_sf"/>
</dbReference>
<dbReference type="EC" id="2.7.13.3" evidence="2"/>
<evidence type="ECO:0000313" key="6">
    <source>
        <dbReference type="EMBL" id="HER39736.1"/>
    </source>
</evidence>
<dbReference type="Pfam" id="PF02518">
    <property type="entry name" value="HATPase_c"/>
    <property type="match status" value="1"/>
</dbReference>
<dbReference type="PANTHER" id="PTHR42878:SF15">
    <property type="entry name" value="BACTERIOPHYTOCHROME"/>
    <property type="match status" value="1"/>
</dbReference>
<dbReference type="PANTHER" id="PTHR42878">
    <property type="entry name" value="TWO-COMPONENT HISTIDINE KINASE"/>
    <property type="match status" value="1"/>
</dbReference>
<evidence type="ECO:0000256" key="1">
    <source>
        <dbReference type="ARBA" id="ARBA00000085"/>
    </source>
</evidence>
<dbReference type="GO" id="GO:0030295">
    <property type="term" value="F:protein kinase activator activity"/>
    <property type="evidence" value="ECO:0007669"/>
    <property type="project" value="TreeGrafter"/>
</dbReference>
<dbReference type="EMBL" id="DSEE01000056">
    <property type="protein sequence ID" value="HER39736.1"/>
    <property type="molecule type" value="Genomic_DNA"/>
</dbReference>
<dbReference type="GO" id="GO:0004673">
    <property type="term" value="F:protein histidine kinase activity"/>
    <property type="evidence" value="ECO:0007669"/>
    <property type="project" value="UniProtKB-EC"/>
</dbReference>